<sequence length="265" mass="29262">MRFGYPDNTARQQTFHLSLKESLRRTIMGVYLLTSVALVARLSYKTPMRHLIIPALLATVLPTTMAQAHPHIFVSVEVSVVFEDDAPAAVNLAWIYDDYFSLLITADLGIDLDGDMVLTEDEKATLAASVTEWPADFKGDLEVMQGTDVIALAGRTDHTMTFENGIMREMHSRPIEALSDPDAPLTIRVYDPFYYVAYELVGDVTIEGRDDCKATVTPANLDAAYTMVEELLYGRPASDVGPDEEFPEVGVAFADTIEITCATSR</sequence>
<dbReference type="InterPro" id="IPR010412">
    <property type="entry name" value="DUF1007"/>
</dbReference>
<protein>
    <submittedName>
        <fullName evidence="1">ABC-type uncharacterized transport system substrate-binding protein</fullName>
    </submittedName>
</protein>
<evidence type="ECO:0000313" key="2">
    <source>
        <dbReference type="Proteomes" id="UP000535415"/>
    </source>
</evidence>
<dbReference type="Pfam" id="PF06226">
    <property type="entry name" value="DUF1007"/>
    <property type="match status" value="1"/>
</dbReference>
<reference evidence="1 2" key="1">
    <citation type="submission" date="2020-08" db="EMBL/GenBank/DDBJ databases">
        <title>Genomic Encyclopedia of Type Strains, Phase IV (KMG-IV): sequencing the most valuable type-strain genomes for metagenomic binning, comparative biology and taxonomic classification.</title>
        <authorList>
            <person name="Goeker M."/>
        </authorList>
    </citation>
    <scope>NUCLEOTIDE SEQUENCE [LARGE SCALE GENOMIC DNA]</scope>
    <source>
        <strain evidence="1 2">DSM 101064</strain>
    </source>
</reference>
<comment type="caution">
    <text evidence="1">The sequence shown here is derived from an EMBL/GenBank/DDBJ whole genome shotgun (WGS) entry which is preliminary data.</text>
</comment>
<dbReference type="EMBL" id="JACIJM010000001">
    <property type="protein sequence ID" value="MBB5720707.1"/>
    <property type="molecule type" value="Genomic_DNA"/>
</dbReference>
<keyword evidence="2" id="KW-1185">Reference proteome</keyword>
<gene>
    <name evidence="1" type="ORF">FHS72_000311</name>
</gene>
<name>A0A7W9BI74_9RHOB</name>
<dbReference type="RefSeq" id="WP_246414416.1">
    <property type="nucleotide sequence ID" value="NZ_JACIJM010000001.1"/>
</dbReference>
<evidence type="ECO:0000313" key="1">
    <source>
        <dbReference type="EMBL" id="MBB5720707.1"/>
    </source>
</evidence>
<accession>A0A7W9BI74</accession>
<organism evidence="1 2">
    <name type="scientific">Yoonia ponticola</name>
    <dbReference type="NCBI Taxonomy" id="1524255"/>
    <lineage>
        <taxon>Bacteria</taxon>
        <taxon>Pseudomonadati</taxon>
        <taxon>Pseudomonadota</taxon>
        <taxon>Alphaproteobacteria</taxon>
        <taxon>Rhodobacterales</taxon>
        <taxon>Paracoccaceae</taxon>
        <taxon>Yoonia</taxon>
    </lineage>
</organism>
<proteinExistence type="predicted"/>
<dbReference type="AlphaFoldDB" id="A0A7W9BI74"/>
<dbReference type="Proteomes" id="UP000535415">
    <property type="component" value="Unassembled WGS sequence"/>
</dbReference>